<dbReference type="Proteomes" id="UP001310692">
    <property type="component" value="Unassembled WGS sequence"/>
</dbReference>
<name>A0ABU7LY57_9PROT</name>
<dbReference type="RefSeq" id="WP_330196021.1">
    <property type="nucleotide sequence ID" value="NZ_JAZDRO010000002.1"/>
</dbReference>
<protein>
    <submittedName>
        <fullName evidence="3">Gfo/Idh/MocA family oxidoreductase</fullName>
    </submittedName>
</protein>
<reference evidence="3 4" key="1">
    <citation type="submission" date="2024-01" db="EMBL/GenBank/DDBJ databases">
        <title>Hyphobacterium bacterium isolated from marine sediment.</title>
        <authorList>
            <person name="Zhao S."/>
        </authorList>
    </citation>
    <scope>NUCLEOTIDE SEQUENCE [LARGE SCALE GENOMIC DNA]</scope>
    <source>
        <strain evidence="3 4">Y60-23</strain>
    </source>
</reference>
<dbReference type="InterPro" id="IPR055170">
    <property type="entry name" value="GFO_IDH_MocA-like_dom"/>
</dbReference>
<keyword evidence="4" id="KW-1185">Reference proteome</keyword>
<proteinExistence type="predicted"/>
<dbReference type="InterPro" id="IPR036291">
    <property type="entry name" value="NAD(P)-bd_dom_sf"/>
</dbReference>
<dbReference type="EMBL" id="JAZDRO010000002">
    <property type="protein sequence ID" value="MEE2566481.1"/>
    <property type="molecule type" value="Genomic_DNA"/>
</dbReference>
<dbReference type="PANTHER" id="PTHR43377">
    <property type="entry name" value="BILIVERDIN REDUCTASE A"/>
    <property type="match status" value="1"/>
</dbReference>
<comment type="caution">
    <text evidence="3">The sequence shown here is derived from an EMBL/GenBank/DDBJ whole genome shotgun (WGS) entry which is preliminary data.</text>
</comment>
<dbReference type="Gene3D" id="3.40.50.720">
    <property type="entry name" value="NAD(P)-binding Rossmann-like Domain"/>
    <property type="match status" value="1"/>
</dbReference>
<sequence>MSDVKVAVVGCGHWGKNHVRNFAELGALTAVVDPRAEVAKQFADQYSVKALSFDEAIASDDVDAVVIAAPAELHADLAVKAFEAGKHVFVEKPISMTMEEGNRMKAAGEKAGKVLMVGHLLQYHPAFVALREFVLGGGLGKLRYAYSHRCSLGKFRVEENALWSFAPHDVSMLLALFGEAPDTVTGTGGAFVTDGIEDECRLDMTFPGGGRAHVFASWLHPFKEHRLIVVGETGMAVFEDSQNDPAQKLRLYRHSIDTSGREPAPSKADAEPIPYGDDEPLKTECAHFLSACAGDHPALTDADEALRVLDVLLKASKD</sequence>
<organism evidence="3 4">
    <name type="scientific">Hyphobacterium marinum</name>
    <dbReference type="NCBI Taxonomy" id="3116574"/>
    <lineage>
        <taxon>Bacteria</taxon>
        <taxon>Pseudomonadati</taxon>
        <taxon>Pseudomonadota</taxon>
        <taxon>Alphaproteobacteria</taxon>
        <taxon>Maricaulales</taxon>
        <taxon>Maricaulaceae</taxon>
        <taxon>Hyphobacterium</taxon>
    </lineage>
</organism>
<dbReference type="SUPFAM" id="SSF51735">
    <property type="entry name" value="NAD(P)-binding Rossmann-fold domains"/>
    <property type="match status" value="1"/>
</dbReference>
<accession>A0ABU7LY57</accession>
<gene>
    <name evidence="3" type="ORF">V0U35_07280</name>
</gene>
<evidence type="ECO:0000313" key="3">
    <source>
        <dbReference type="EMBL" id="MEE2566481.1"/>
    </source>
</evidence>
<dbReference type="InterPro" id="IPR051450">
    <property type="entry name" value="Gfo/Idh/MocA_Oxidoreductases"/>
</dbReference>
<dbReference type="Pfam" id="PF22725">
    <property type="entry name" value="GFO_IDH_MocA_C3"/>
    <property type="match status" value="1"/>
</dbReference>
<dbReference type="InterPro" id="IPR000683">
    <property type="entry name" value="Gfo/Idh/MocA-like_OxRdtase_N"/>
</dbReference>
<feature type="domain" description="Gfo/Idh/MocA-like oxidoreductase N-terminal" evidence="1">
    <location>
        <begin position="4"/>
        <end position="119"/>
    </location>
</feature>
<dbReference type="Pfam" id="PF01408">
    <property type="entry name" value="GFO_IDH_MocA"/>
    <property type="match status" value="1"/>
</dbReference>
<feature type="domain" description="GFO/IDH/MocA-like oxidoreductase" evidence="2">
    <location>
        <begin position="128"/>
        <end position="236"/>
    </location>
</feature>
<evidence type="ECO:0000313" key="4">
    <source>
        <dbReference type="Proteomes" id="UP001310692"/>
    </source>
</evidence>
<dbReference type="PANTHER" id="PTHR43377:SF6">
    <property type="entry name" value="GFO_IDH_MOCA-LIKE OXIDOREDUCTASE N-TERMINAL DOMAIN-CONTAINING PROTEIN"/>
    <property type="match status" value="1"/>
</dbReference>
<evidence type="ECO:0000259" key="1">
    <source>
        <dbReference type="Pfam" id="PF01408"/>
    </source>
</evidence>
<dbReference type="SUPFAM" id="SSF55347">
    <property type="entry name" value="Glyceraldehyde-3-phosphate dehydrogenase-like, C-terminal domain"/>
    <property type="match status" value="1"/>
</dbReference>
<evidence type="ECO:0000259" key="2">
    <source>
        <dbReference type="Pfam" id="PF22725"/>
    </source>
</evidence>
<dbReference type="Gene3D" id="3.30.360.10">
    <property type="entry name" value="Dihydrodipicolinate Reductase, domain 2"/>
    <property type="match status" value="1"/>
</dbReference>